<dbReference type="PANTHER" id="PTHR43751">
    <property type="entry name" value="SULFATASE"/>
    <property type="match status" value="1"/>
</dbReference>
<dbReference type="KEGG" id="omr:OXIME_000748"/>
<gene>
    <name evidence="2" type="ORF">OXIME_000748</name>
</gene>
<accession>A0AAX4NFG1</accession>
<dbReference type="GeneID" id="95967479"/>
<evidence type="ECO:0000259" key="1">
    <source>
        <dbReference type="Pfam" id="PF00884"/>
    </source>
</evidence>
<dbReference type="PANTHER" id="PTHR43751:SF3">
    <property type="entry name" value="SULFATASE N-TERMINAL DOMAIN-CONTAINING PROTEIN"/>
    <property type="match status" value="1"/>
</dbReference>
<keyword evidence="2" id="KW-0378">Hydrolase</keyword>
<dbReference type="InterPro" id="IPR000917">
    <property type="entry name" value="Sulfatase_N"/>
</dbReference>
<dbReference type="RefSeq" id="WP_393972141.1">
    <property type="nucleotide sequence ID" value="NZ_CP133772.1"/>
</dbReference>
<organism evidence="2 3">
    <name type="scientific">Oxyplasma meridianum</name>
    <dbReference type="NCBI Taxonomy" id="3073602"/>
    <lineage>
        <taxon>Archaea</taxon>
        <taxon>Methanobacteriati</taxon>
        <taxon>Thermoplasmatota</taxon>
        <taxon>Thermoplasmata</taxon>
        <taxon>Thermoplasmatales</taxon>
        <taxon>Thermoplasmataceae</taxon>
        <taxon>Oxyplasma</taxon>
    </lineage>
</organism>
<protein>
    <submittedName>
        <fullName evidence="2">Sulfatase-like hydrolase/transferase</fullName>
    </submittedName>
</protein>
<dbReference type="Proteomes" id="UP001451606">
    <property type="component" value="Chromosome"/>
</dbReference>
<dbReference type="InterPro" id="IPR017850">
    <property type="entry name" value="Alkaline_phosphatase_core_sf"/>
</dbReference>
<dbReference type="GO" id="GO:0016787">
    <property type="term" value="F:hydrolase activity"/>
    <property type="evidence" value="ECO:0007669"/>
    <property type="project" value="UniProtKB-KW"/>
</dbReference>
<keyword evidence="3" id="KW-1185">Reference proteome</keyword>
<name>A0AAX4NFG1_9ARCH</name>
<feature type="domain" description="Sulfatase N-terminal" evidence="1">
    <location>
        <begin position="4"/>
        <end position="323"/>
    </location>
</feature>
<dbReference type="EMBL" id="CP133772">
    <property type="protein sequence ID" value="WYY00191.1"/>
    <property type="molecule type" value="Genomic_DNA"/>
</dbReference>
<dbReference type="SUPFAM" id="SSF53649">
    <property type="entry name" value="Alkaline phosphatase-like"/>
    <property type="match status" value="1"/>
</dbReference>
<dbReference type="InterPro" id="IPR052701">
    <property type="entry name" value="GAG_Ulvan_Degrading_Sulfatases"/>
</dbReference>
<evidence type="ECO:0000313" key="2">
    <source>
        <dbReference type="EMBL" id="WYY00191.1"/>
    </source>
</evidence>
<sequence>MQHNVILLIFDTLRKDSIYPYNPNLNTPAIKKLVEDSVVFPNAVSPASWTPPAHGSIFTGKYPSKSGIHENLQDIADFSYLIDSYSGKTLSEVFSQNGYNTYSYSQNNLVGGDTGFSRGFHVNFYTRNEFDDKNTRLRLNYNKIINDWGTDARSVLKTLFKKRDFLDFSKKYIEMRMDRQWLKKANFADKGGIATIENIRQSKLEEPFFLFVNLMEMHDPHEYKSLKIGWQDSVFGEANELSKFRSTIFGGYEKAATDLDIIISNLLKMLKEKGYLENTIIAITSDHGQSLFEENRYYGHGNLLLDKIIEVPLILKLPETRKFSVGRGYQSTSKIYEFIPQIAMENVNYDVLTNNVCFSESYGSIEKNILKYRNKNNFQAKFDKVNSIRKAVYFDEYKLVVNLTHGQVEEFKRNGKPVQINENRNKYLEMISEIETFSWNEDLIFP</sequence>
<dbReference type="Gene3D" id="3.40.720.10">
    <property type="entry name" value="Alkaline Phosphatase, subunit A"/>
    <property type="match status" value="1"/>
</dbReference>
<evidence type="ECO:0000313" key="3">
    <source>
        <dbReference type="Proteomes" id="UP001451606"/>
    </source>
</evidence>
<reference evidence="2 3" key="1">
    <citation type="submission" date="2023-09" db="EMBL/GenBank/DDBJ databases">
        <authorList>
            <person name="Golyshina O.V."/>
            <person name="Lunev E.A."/>
            <person name="Bargiela R."/>
            <person name="Gaines M.C."/>
            <person name="Daum B."/>
            <person name="Bale N.J."/>
            <person name="Koenen M."/>
            <person name="Sinninghe Damst J.S."/>
            <person name="Yakimov M."/>
            <person name="Golyshin P.N."/>
        </authorList>
    </citation>
    <scope>NUCLEOTIDE SEQUENCE [LARGE SCALE GENOMIC DNA]</scope>
    <source>
        <strain evidence="2 3">M1</strain>
    </source>
</reference>
<dbReference type="Pfam" id="PF00884">
    <property type="entry name" value="Sulfatase"/>
    <property type="match status" value="1"/>
</dbReference>
<dbReference type="AlphaFoldDB" id="A0AAX4NFG1"/>
<proteinExistence type="predicted"/>